<dbReference type="InterPro" id="IPR011009">
    <property type="entry name" value="Kinase-like_dom_sf"/>
</dbReference>
<dbReference type="EMBL" id="GIBP01001922">
    <property type="protein sequence ID" value="NDV30891.1"/>
    <property type="molecule type" value="Transcribed_RNA"/>
</dbReference>
<protein>
    <recommendedName>
        <fullName evidence="2">1-phosphatidylinositol 4-kinase</fullName>
        <ecNumber evidence="2">2.7.1.67</ecNumber>
    </recommendedName>
</protein>
<dbReference type="GO" id="GO:0005737">
    <property type="term" value="C:cytoplasm"/>
    <property type="evidence" value="ECO:0007669"/>
    <property type="project" value="TreeGrafter"/>
</dbReference>
<evidence type="ECO:0000256" key="1">
    <source>
        <dbReference type="ARBA" id="ARBA00001686"/>
    </source>
</evidence>
<dbReference type="InterPro" id="IPR018936">
    <property type="entry name" value="PI3/4_kinase_CS"/>
</dbReference>
<dbReference type="Gene3D" id="1.10.1070.11">
    <property type="entry name" value="Phosphatidylinositol 3-/4-kinase, catalytic domain"/>
    <property type="match status" value="1"/>
</dbReference>
<evidence type="ECO:0000259" key="5">
    <source>
        <dbReference type="PROSITE" id="PS50290"/>
    </source>
</evidence>
<proteinExistence type="predicted"/>
<dbReference type="InterPro" id="IPR000403">
    <property type="entry name" value="PI3/4_kinase_cat_dom"/>
</dbReference>
<dbReference type="PROSITE" id="PS00916">
    <property type="entry name" value="PI3_4_KINASE_2"/>
    <property type="match status" value="1"/>
</dbReference>
<dbReference type="Pfam" id="PF00454">
    <property type="entry name" value="PI3_PI4_kinase"/>
    <property type="match status" value="1"/>
</dbReference>
<dbReference type="PANTHER" id="PTHR10048">
    <property type="entry name" value="PHOSPHATIDYLINOSITOL KINASE"/>
    <property type="match status" value="1"/>
</dbReference>
<organism evidence="6">
    <name type="scientific">Arcella intermedia</name>
    <dbReference type="NCBI Taxonomy" id="1963864"/>
    <lineage>
        <taxon>Eukaryota</taxon>
        <taxon>Amoebozoa</taxon>
        <taxon>Tubulinea</taxon>
        <taxon>Elardia</taxon>
        <taxon>Arcellinida</taxon>
        <taxon>Sphaerothecina</taxon>
        <taxon>Arcellidae</taxon>
        <taxon>Arcella</taxon>
    </lineage>
</organism>
<dbReference type="PROSITE" id="PS50290">
    <property type="entry name" value="PI3_4_KINASE_3"/>
    <property type="match status" value="1"/>
</dbReference>
<dbReference type="SMART" id="SM00146">
    <property type="entry name" value="PI3Kc"/>
    <property type="match status" value="1"/>
</dbReference>
<dbReference type="AlphaFoldDB" id="A0A6B2L1U4"/>
<sequence length="516" mass="58948">MKTMYRNQVERKRGVAKENGRVSLSKVDEGFSLMEEDVESDEEELPAWQVEKVLANICGLWESSSMKTSTKANPGLSKIVDFNNLEYELHKKYYHSQLRLIRGLTSISTMLVEMKLPNKETKNYVLRLALKKLNKNKEFFNGVYIPIFSPSGEPFRVVRIPYAEAVCLNSRDRVPYMLNLEVISGTIEYENWKNSKNTLPSLPKNRDSKMLNEWTLINEPDVKVLDTAFGPNWKTRKERLKEVSPYGNQPGWDVISVIVKSGDDLRQEQLAMQMIQVFYEVFNEESLPLWLNPYMVLSTSRDAGLIETVHDAISIHGLKQRLNIDSLASYFVLAYGPKDQPTYKNAQRNFVESLAAYSLVCYLLQIKDRHNGNILIDREGHIIHIDYGFMLSSSPGNLQFETAPFKLPLEFIEVMGGQGDDMFVYFNTLIHSGYVAVRKHHKKILTLVELMLNAGSGKMACFQLGEITIANLKARFELGLPEASIPDFTRNLVAESAGNWRTGAYDNFQYYSNGIL</sequence>
<keyword evidence="3" id="KW-0808">Transferase</keyword>
<dbReference type="GO" id="GO:0046854">
    <property type="term" value="P:phosphatidylinositol phosphate biosynthetic process"/>
    <property type="evidence" value="ECO:0007669"/>
    <property type="project" value="InterPro"/>
</dbReference>
<feature type="domain" description="PI3K/PI4K catalytic" evidence="5">
    <location>
        <begin position="218"/>
        <end position="501"/>
    </location>
</feature>
<keyword evidence="4" id="KW-0418">Kinase</keyword>
<dbReference type="Gene3D" id="3.30.1010.10">
    <property type="entry name" value="Phosphatidylinositol 3-kinase Catalytic Subunit, Chain A, domain 4"/>
    <property type="match status" value="1"/>
</dbReference>
<dbReference type="FunFam" id="1.10.1070.11:FF:000016">
    <property type="entry name" value="PIK1p Phosphatidylinositol 4-kinase"/>
    <property type="match status" value="1"/>
</dbReference>
<dbReference type="PROSITE" id="PS00915">
    <property type="entry name" value="PI3_4_KINASE_1"/>
    <property type="match status" value="1"/>
</dbReference>
<dbReference type="GO" id="GO:0048015">
    <property type="term" value="P:phosphatidylinositol-mediated signaling"/>
    <property type="evidence" value="ECO:0007669"/>
    <property type="project" value="TreeGrafter"/>
</dbReference>
<dbReference type="EC" id="2.7.1.67" evidence="2"/>
<dbReference type="GO" id="GO:0016020">
    <property type="term" value="C:membrane"/>
    <property type="evidence" value="ECO:0007669"/>
    <property type="project" value="TreeGrafter"/>
</dbReference>
<dbReference type="InterPro" id="IPR057754">
    <property type="entry name" value="PI4-kinase_beta/PIK1_cat"/>
</dbReference>
<evidence type="ECO:0000256" key="4">
    <source>
        <dbReference type="ARBA" id="ARBA00022777"/>
    </source>
</evidence>
<name>A0A6B2L1U4_9EUKA</name>
<dbReference type="GO" id="GO:0004430">
    <property type="term" value="F:1-phosphatidylinositol 4-kinase activity"/>
    <property type="evidence" value="ECO:0007669"/>
    <property type="project" value="UniProtKB-EC"/>
</dbReference>
<dbReference type="SUPFAM" id="SSF56112">
    <property type="entry name" value="Protein kinase-like (PK-like)"/>
    <property type="match status" value="1"/>
</dbReference>
<dbReference type="InterPro" id="IPR015433">
    <property type="entry name" value="PI3/4_kinase"/>
</dbReference>
<dbReference type="InterPro" id="IPR036940">
    <property type="entry name" value="PI3/4_kinase_cat_sf"/>
</dbReference>
<dbReference type="PANTHER" id="PTHR10048:SF22">
    <property type="entry name" value="PHOSPHATIDYLINOSITOL 4-KINASE BETA"/>
    <property type="match status" value="1"/>
</dbReference>
<accession>A0A6B2L1U4</accession>
<evidence type="ECO:0000313" key="6">
    <source>
        <dbReference type="EMBL" id="NDV30891.1"/>
    </source>
</evidence>
<reference evidence="6" key="1">
    <citation type="journal article" date="2020" name="J. Eukaryot. Microbiol.">
        <title>De novo Sequencing, Assembly and Annotation of the Transcriptome for the Free-Living Testate Amoeba Arcella intermedia.</title>
        <authorList>
            <person name="Ribeiro G.M."/>
            <person name="Porfirio-Sousa A.L."/>
            <person name="Maurer-Alcala X.X."/>
            <person name="Katz L.A."/>
            <person name="Lahr D.J.G."/>
        </authorList>
    </citation>
    <scope>NUCLEOTIDE SEQUENCE</scope>
</reference>
<dbReference type="CDD" id="cd05168">
    <property type="entry name" value="PI4Kc_III_beta"/>
    <property type="match status" value="1"/>
</dbReference>
<evidence type="ECO:0000256" key="3">
    <source>
        <dbReference type="ARBA" id="ARBA00022679"/>
    </source>
</evidence>
<comment type="catalytic activity">
    <reaction evidence="1">
        <text>a 1,2-diacyl-sn-glycero-3-phospho-(1D-myo-inositol) + ATP = a 1,2-diacyl-sn-glycero-3-phospho-(1D-myo-inositol 4-phosphate) + ADP + H(+)</text>
        <dbReference type="Rhea" id="RHEA:19877"/>
        <dbReference type="ChEBI" id="CHEBI:15378"/>
        <dbReference type="ChEBI" id="CHEBI:30616"/>
        <dbReference type="ChEBI" id="CHEBI:57880"/>
        <dbReference type="ChEBI" id="CHEBI:58178"/>
        <dbReference type="ChEBI" id="CHEBI:456216"/>
        <dbReference type="EC" id="2.7.1.67"/>
    </reaction>
</comment>
<evidence type="ECO:0000256" key="2">
    <source>
        <dbReference type="ARBA" id="ARBA00012169"/>
    </source>
</evidence>